<proteinExistence type="inferred from homology"/>
<evidence type="ECO:0000313" key="10">
    <source>
        <dbReference type="Ensembl" id="ENSPMEP00000030689.1"/>
    </source>
</evidence>
<protein>
    <recommendedName>
        <fullName evidence="9">Autophagy-related protein 9</fullName>
    </recommendedName>
</protein>
<dbReference type="GO" id="GO:0061709">
    <property type="term" value="P:reticulophagy"/>
    <property type="evidence" value="ECO:0007669"/>
    <property type="project" value="TreeGrafter"/>
</dbReference>
<evidence type="ECO:0000313" key="11">
    <source>
        <dbReference type="Proteomes" id="UP000261480"/>
    </source>
</evidence>
<dbReference type="GO" id="GO:0034727">
    <property type="term" value="P:piecemeal microautophagy of the nucleus"/>
    <property type="evidence" value="ECO:0007669"/>
    <property type="project" value="TreeGrafter"/>
</dbReference>
<keyword evidence="7 9" id="KW-0445">Lipid transport</keyword>
<organism evidence="10 11">
    <name type="scientific">Poecilia mexicana</name>
    <dbReference type="NCBI Taxonomy" id="48701"/>
    <lineage>
        <taxon>Eukaryota</taxon>
        <taxon>Metazoa</taxon>
        <taxon>Chordata</taxon>
        <taxon>Craniata</taxon>
        <taxon>Vertebrata</taxon>
        <taxon>Euteleostomi</taxon>
        <taxon>Actinopterygii</taxon>
        <taxon>Neopterygii</taxon>
        <taxon>Teleostei</taxon>
        <taxon>Neoteleostei</taxon>
        <taxon>Acanthomorphata</taxon>
        <taxon>Ovalentaria</taxon>
        <taxon>Atherinomorphae</taxon>
        <taxon>Cyprinodontiformes</taxon>
        <taxon>Poeciliidae</taxon>
        <taxon>Poeciliinae</taxon>
        <taxon>Poecilia</taxon>
    </lineage>
</organism>
<dbReference type="AlphaFoldDB" id="A0A3B3YTU5"/>
<dbReference type="STRING" id="48701.ENSPMEP00000030689"/>
<dbReference type="Ensembl" id="ENSPMET00000022938.1">
    <property type="protein sequence ID" value="ENSPMEP00000030689.1"/>
    <property type="gene ID" value="ENSPMEG00000017258.1"/>
</dbReference>
<reference evidence="10" key="2">
    <citation type="submission" date="2025-09" db="UniProtKB">
        <authorList>
            <consortium name="Ensembl"/>
        </authorList>
    </citation>
    <scope>IDENTIFICATION</scope>
</reference>
<dbReference type="Proteomes" id="UP000261480">
    <property type="component" value="Unplaced"/>
</dbReference>
<evidence type="ECO:0000256" key="3">
    <source>
        <dbReference type="ARBA" id="ARBA00022448"/>
    </source>
</evidence>
<keyword evidence="5 9" id="KW-1133">Transmembrane helix</keyword>
<dbReference type="GO" id="GO:0034497">
    <property type="term" value="P:protein localization to phagophore assembly site"/>
    <property type="evidence" value="ECO:0007669"/>
    <property type="project" value="TreeGrafter"/>
</dbReference>
<evidence type="ECO:0000256" key="9">
    <source>
        <dbReference type="RuleBase" id="RU364027"/>
    </source>
</evidence>
<keyword evidence="3 9" id="KW-0813">Transport</keyword>
<evidence type="ECO:0000256" key="1">
    <source>
        <dbReference type="ARBA" id="ARBA00004511"/>
    </source>
</evidence>
<keyword evidence="8 9" id="KW-0472">Membrane</keyword>
<evidence type="ECO:0000256" key="4">
    <source>
        <dbReference type="ARBA" id="ARBA00022692"/>
    </source>
</evidence>
<evidence type="ECO:0000256" key="5">
    <source>
        <dbReference type="ARBA" id="ARBA00022989"/>
    </source>
</evidence>
<evidence type="ECO:0000256" key="7">
    <source>
        <dbReference type="ARBA" id="ARBA00023055"/>
    </source>
</evidence>
<sequence length="162" mass="19320">MDFCMANSHSELEVRAHGKVEFSICYEKPHESFAIHKTARKNEIKLKNEYVFVVFYYLICQLINMFIVDHLYQVFLNQRIYIYHYHQKNGFACMMLSEFFELIQFLFVVTFTTFLVNCVEYDVLFANRAVNHTGQGQNPYERNKVTLPDAIVPSQQCTQRYR</sequence>
<comment type="similarity">
    <text evidence="2 9">Belongs to the ATG9 family.</text>
</comment>
<dbReference type="GO" id="GO:0005776">
    <property type="term" value="C:autophagosome"/>
    <property type="evidence" value="ECO:0007669"/>
    <property type="project" value="TreeGrafter"/>
</dbReference>
<dbReference type="GO" id="GO:0000422">
    <property type="term" value="P:autophagy of mitochondrion"/>
    <property type="evidence" value="ECO:0007669"/>
    <property type="project" value="TreeGrafter"/>
</dbReference>
<evidence type="ECO:0000256" key="2">
    <source>
        <dbReference type="ARBA" id="ARBA00006185"/>
    </source>
</evidence>
<dbReference type="GO" id="GO:0006869">
    <property type="term" value="P:lipid transport"/>
    <property type="evidence" value="ECO:0007669"/>
    <property type="project" value="UniProtKB-KW"/>
</dbReference>
<accession>A0A3B3YTU5</accession>
<evidence type="ECO:0000256" key="8">
    <source>
        <dbReference type="ARBA" id="ARBA00023136"/>
    </source>
</evidence>
<dbReference type="PANTHER" id="PTHR13038">
    <property type="entry name" value="APG9 AUTOPHAGY 9"/>
    <property type="match status" value="1"/>
</dbReference>
<keyword evidence="11" id="KW-1185">Reference proteome</keyword>
<evidence type="ECO:0000256" key="6">
    <source>
        <dbReference type="ARBA" id="ARBA00023006"/>
    </source>
</evidence>
<dbReference type="InterPro" id="IPR007241">
    <property type="entry name" value="Autophagy-rel_prot_9"/>
</dbReference>
<comment type="caution">
    <text evidence="9">Lacks conserved residue(s) required for the propagation of feature annotation.</text>
</comment>
<reference evidence="10" key="1">
    <citation type="submission" date="2025-08" db="UniProtKB">
        <authorList>
            <consortium name="Ensembl"/>
        </authorList>
    </citation>
    <scope>IDENTIFICATION</scope>
</reference>
<feature type="transmembrane region" description="Helical" evidence="9">
    <location>
        <begin position="50"/>
        <end position="68"/>
    </location>
</feature>
<comment type="subcellular location">
    <subcellularLocation>
        <location evidence="1 9">Preautophagosomal structure membrane</location>
        <topology evidence="1 9">Multi-pass membrane protein</topology>
    </subcellularLocation>
</comment>
<name>A0A3B3YTU5_9TELE</name>
<dbReference type="PANTHER" id="PTHR13038:SF14">
    <property type="entry name" value="AUTOPHAGY-RELATED PROTEIN 9B"/>
    <property type="match status" value="1"/>
</dbReference>
<comment type="function">
    <text evidence="9">Phospholipid scramblase involved in autophagy. Cycles between the preautophagosomal structure/phagophore assembly site (PAS) and the cytoplasmic vesicle pool and supplies membrane for the growing autophagosome. Lipid scramblase activity plays a key role in preautophagosomal structure/phagophore assembly by distributing the phospholipids that arrive through ATG2 from the cytoplasmic to the luminal leaflet of the bilayer, thereby driving autophagosomal membrane expansion.</text>
</comment>
<dbReference type="GO" id="GO:0034045">
    <property type="term" value="C:phagophore assembly site membrane"/>
    <property type="evidence" value="ECO:0007669"/>
    <property type="project" value="UniProtKB-SubCell"/>
</dbReference>
<keyword evidence="6 9" id="KW-0072">Autophagy</keyword>
<dbReference type="Pfam" id="PF04109">
    <property type="entry name" value="ATG9"/>
    <property type="match status" value="1"/>
</dbReference>
<keyword evidence="4 9" id="KW-0812">Transmembrane</keyword>
<feature type="transmembrane region" description="Helical" evidence="9">
    <location>
        <begin position="99"/>
        <end position="119"/>
    </location>
</feature>